<reference evidence="10 11" key="1">
    <citation type="journal article" date="2011" name="J. Biotechnol.">
        <title>The complete genome sequence of the dominant Sinorhizobium meliloti field isolate SM11 extends the S. meliloti pan-genome.</title>
        <authorList>
            <person name="Schneiker-Bekel S."/>
            <person name="Wibberg D."/>
            <person name="Bekel T."/>
            <person name="Blom J."/>
            <person name="Linke B."/>
            <person name="Neuweger H."/>
            <person name="Stiens M."/>
            <person name="Vorholter F.J."/>
            <person name="Weidner S."/>
            <person name="Goesmann A."/>
            <person name="Puhler A."/>
            <person name="Schluter A."/>
        </authorList>
    </citation>
    <scope>NUCLEOTIDE SEQUENCE [LARGE SCALE GENOMIC DNA]</scope>
    <source>
        <strain evidence="10 11">SM11</strain>
        <plasmid evidence="11">pSmeSM11d</plasmid>
    </source>
</reference>
<dbReference type="PATRIC" id="fig|707241.3.peg.6507"/>
<comment type="similarity">
    <text evidence="2">Belongs to the binding-protein-dependent transport system permease family. CysTW subfamily.</text>
</comment>
<keyword evidence="10" id="KW-0614">Plasmid</keyword>
<dbReference type="Gene3D" id="1.10.3720.10">
    <property type="entry name" value="MetI-like"/>
    <property type="match status" value="1"/>
</dbReference>
<dbReference type="PROSITE" id="PS50928">
    <property type="entry name" value="ABC_TM1"/>
    <property type="match status" value="1"/>
</dbReference>
<evidence type="ECO:0000256" key="4">
    <source>
        <dbReference type="ARBA" id="ARBA00022475"/>
    </source>
</evidence>
<sequence length="299" mass="32198">MRDARSCRRRATYPTAALPRKGLEMFHNRAEALALALPAAVFAAVVFLAPVVILLAEGFRNADGWSVSAYSGFLSDPLNRTVFLRTLRLGAAVTVVAAVIGYAAAFAIVNLPPKGKGRMIGLVVLPLMISPVARTYAWIVILGRTGIVNQALTSVGLTDEPVRFLFTETAVFVGLLQLFLPLMILALISALENMPKDAIPAARVLGANWFQVFWKVILPLTREGLVIGGTLVFTGSLTAYITPAILGGSKVLMLETLLYQRVTVANDFVSASVIAFILIVMSFAANLLLKRLATARSKR</sequence>
<proteinExistence type="inferred from homology"/>
<feature type="transmembrane region" description="Helical" evidence="8">
    <location>
        <begin position="268"/>
        <end position="289"/>
    </location>
</feature>
<dbReference type="GO" id="GO:0055085">
    <property type="term" value="P:transmembrane transport"/>
    <property type="evidence" value="ECO:0007669"/>
    <property type="project" value="InterPro"/>
</dbReference>
<comment type="subcellular location">
    <subcellularLocation>
        <location evidence="1 8">Cell membrane</location>
        <topology evidence="1 8">Multi-pass membrane protein</topology>
    </subcellularLocation>
</comment>
<evidence type="ECO:0000256" key="6">
    <source>
        <dbReference type="ARBA" id="ARBA00022989"/>
    </source>
</evidence>
<evidence type="ECO:0000256" key="5">
    <source>
        <dbReference type="ARBA" id="ARBA00022692"/>
    </source>
</evidence>
<feature type="domain" description="ABC transmembrane type-1" evidence="9">
    <location>
        <begin position="83"/>
        <end position="289"/>
    </location>
</feature>
<feature type="transmembrane region" description="Helical" evidence="8">
    <location>
        <begin position="120"/>
        <end position="142"/>
    </location>
</feature>
<dbReference type="EMBL" id="CP001832">
    <property type="protein sequence ID" value="AEH83648.1"/>
    <property type="molecule type" value="Genomic_DNA"/>
</dbReference>
<name>F7XGH2_SINMM</name>
<evidence type="ECO:0000256" key="2">
    <source>
        <dbReference type="ARBA" id="ARBA00007069"/>
    </source>
</evidence>
<geneLocation type="plasmid" evidence="10 11">
    <name>pSmeSM11d</name>
</geneLocation>
<dbReference type="HOGENOM" id="CLU_016047_18_2_5"/>
<dbReference type="AlphaFoldDB" id="F7XGH2"/>
<organism evidence="10 11">
    <name type="scientific">Sinorhizobium meliloti (strain SM11)</name>
    <dbReference type="NCBI Taxonomy" id="707241"/>
    <lineage>
        <taxon>Bacteria</taxon>
        <taxon>Pseudomonadati</taxon>
        <taxon>Pseudomonadota</taxon>
        <taxon>Alphaproteobacteria</taxon>
        <taxon>Hyphomicrobiales</taxon>
        <taxon>Rhizobiaceae</taxon>
        <taxon>Sinorhizobium/Ensifer group</taxon>
        <taxon>Sinorhizobium</taxon>
    </lineage>
</organism>
<feature type="transmembrane region" description="Helical" evidence="8">
    <location>
        <begin position="87"/>
        <end position="108"/>
    </location>
</feature>
<dbReference type="SUPFAM" id="SSF161098">
    <property type="entry name" value="MetI-like"/>
    <property type="match status" value="1"/>
</dbReference>
<protein>
    <submittedName>
        <fullName evidence="10">ABC transporter, permease</fullName>
    </submittedName>
</protein>
<feature type="transmembrane region" description="Helical" evidence="8">
    <location>
        <begin position="225"/>
        <end position="248"/>
    </location>
</feature>
<evidence type="ECO:0000259" key="9">
    <source>
        <dbReference type="PROSITE" id="PS50928"/>
    </source>
</evidence>
<keyword evidence="4" id="KW-1003">Cell membrane</keyword>
<evidence type="ECO:0000313" key="10">
    <source>
        <dbReference type="EMBL" id="AEH83648.1"/>
    </source>
</evidence>
<dbReference type="InterPro" id="IPR000515">
    <property type="entry name" value="MetI-like"/>
</dbReference>
<feature type="transmembrane region" description="Helical" evidence="8">
    <location>
        <begin position="32"/>
        <end position="56"/>
    </location>
</feature>
<evidence type="ECO:0000256" key="7">
    <source>
        <dbReference type="ARBA" id="ARBA00023136"/>
    </source>
</evidence>
<dbReference type="GO" id="GO:0005886">
    <property type="term" value="C:plasma membrane"/>
    <property type="evidence" value="ECO:0007669"/>
    <property type="project" value="UniProtKB-SubCell"/>
</dbReference>
<evidence type="ECO:0000256" key="1">
    <source>
        <dbReference type="ARBA" id="ARBA00004651"/>
    </source>
</evidence>
<evidence type="ECO:0000256" key="3">
    <source>
        <dbReference type="ARBA" id="ARBA00022448"/>
    </source>
</evidence>
<evidence type="ECO:0000256" key="8">
    <source>
        <dbReference type="RuleBase" id="RU363032"/>
    </source>
</evidence>
<feature type="transmembrane region" description="Helical" evidence="8">
    <location>
        <begin position="162"/>
        <end position="188"/>
    </location>
</feature>
<gene>
    <name evidence="10" type="ordered locus">SM11_pD0816</name>
</gene>
<dbReference type="KEGG" id="smx:SM11_pD0816"/>
<dbReference type="CDD" id="cd06261">
    <property type="entry name" value="TM_PBP2"/>
    <property type="match status" value="1"/>
</dbReference>
<dbReference type="InterPro" id="IPR035906">
    <property type="entry name" value="MetI-like_sf"/>
</dbReference>
<dbReference type="Pfam" id="PF00528">
    <property type="entry name" value="BPD_transp_1"/>
    <property type="match status" value="1"/>
</dbReference>
<keyword evidence="7 8" id="KW-0472">Membrane</keyword>
<keyword evidence="3 8" id="KW-0813">Transport</keyword>
<keyword evidence="6 8" id="KW-1133">Transmembrane helix</keyword>
<dbReference type="Proteomes" id="UP000009045">
    <property type="component" value="Plasmid pSmeSM11d"/>
</dbReference>
<evidence type="ECO:0000313" key="11">
    <source>
        <dbReference type="Proteomes" id="UP000009045"/>
    </source>
</evidence>
<accession>F7XGH2</accession>
<dbReference type="PANTHER" id="PTHR42929">
    <property type="entry name" value="INNER MEMBRANE ABC TRANSPORTER PERMEASE PROTEIN YDCU-RELATED-RELATED"/>
    <property type="match status" value="1"/>
</dbReference>
<keyword evidence="5 8" id="KW-0812">Transmembrane</keyword>
<dbReference type="PANTHER" id="PTHR42929:SF1">
    <property type="entry name" value="INNER MEMBRANE ABC TRANSPORTER PERMEASE PROTEIN YDCU-RELATED"/>
    <property type="match status" value="1"/>
</dbReference>